<dbReference type="EC" id="2.1.3.15" evidence="7"/>
<evidence type="ECO:0000313" key="22">
    <source>
        <dbReference type="Proteomes" id="UP000186469"/>
    </source>
</evidence>
<keyword evidence="9" id="KW-0963">Cytoplasm</keyword>
<comment type="cofactor">
    <cofactor evidence="1">
        <name>Zn(2+)</name>
        <dbReference type="ChEBI" id="CHEBI:29105"/>
    </cofactor>
</comment>
<dbReference type="AlphaFoldDB" id="A0A1M7TK84"/>
<accession>A0A1M7TK84</accession>
<evidence type="ECO:0000256" key="6">
    <source>
        <dbReference type="ARBA" id="ARBA00011664"/>
    </source>
</evidence>
<comment type="subunit">
    <text evidence="6">Acetyl-CoA carboxylase is a heterotetramer composed of biotin carboxyl carrier protein (AccB), biotin carboxylase (AccC) and two subunits of ACCase subunit beta/alpha.</text>
</comment>
<dbReference type="GO" id="GO:2001295">
    <property type="term" value="P:malonyl-CoA biosynthetic process"/>
    <property type="evidence" value="ECO:0007669"/>
    <property type="project" value="UniProtKB-UniPathway"/>
</dbReference>
<dbReference type="Proteomes" id="UP000186469">
    <property type="component" value="Unassembled WGS sequence"/>
</dbReference>
<dbReference type="InterPro" id="IPR029045">
    <property type="entry name" value="ClpP/crotonase-like_dom_sf"/>
</dbReference>
<keyword evidence="22" id="KW-1185">Reference proteome</keyword>
<keyword evidence="10" id="KW-0444">Lipid biosynthesis</keyword>
<comment type="similarity">
    <text evidence="4">In the C-terminal section; belongs to the AccA family.</text>
</comment>
<dbReference type="GO" id="GO:0005524">
    <property type="term" value="F:ATP binding"/>
    <property type="evidence" value="ECO:0007669"/>
    <property type="project" value="UniProtKB-KW"/>
</dbReference>
<evidence type="ECO:0000256" key="2">
    <source>
        <dbReference type="ARBA" id="ARBA00004496"/>
    </source>
</evidence>
<dbReference type="PANTHER" id="PTHR42853">
    <property type="entry name" value="ACETYL-COENZYME A CARBOXYLASE CARBOXYL TRANSFERASE SUBUNIT ALPHA"/>
    <property type="match status" value="1"/>
</dbReference>
<evidence type="ECO:0000256" key="14">
    <source>
        <dbReference type="ARBA" id="ARBA00022840"/>
    </source>
</evidence>
<keyword evidence="15" id="KW-0443">Lipid metabolism</keyword>
<name>A0A1M7TK84_9BACT</name>
<evidence type="ECO:0000256" key="3">
    <source>
        <dbReference type="ARBA" id="ARBA00004956"/>
    </source>
</evidence>
<dbReference type="PROSITE" id="PS50989">
    <property type="entry name" value="COA_CT_CTER"/>
    <property type="match status" value="1"/>
</dbReference>
<dbReference type="GO" id="GO:0009317">
    <property type="term" value="C:acetyl-CoA carboxylase complex"/>
    <property type="evidence" value="ECO:0007669"/>
    <property type="project" value="InterPro"/>
</dbReference>
<reference evidence="21 22" key="1">
    <citation type="submission" date="2016-12" db="EMBL/GenBank/DDBJ databases">
        <authorList>
            <person name="Song W.-J."/>
            <person name="Kurnit D.M."/>
        </authorList>
    </citation>
    <scope>NUCLEOTIDE SEQUENCE [LARGE SCALE GENOMIC DNA]</scope>
    <source>
        <strain evidence="21 22">DSM 11393</strain>
    </source>
</reference>
<keyword evidence="16" id="KW-0275">Fatty acid biosynthesis</keyword>
<dbReference type="UniPathway" id="UPA00655">
    <property type="reaction ID" value="UER00711"/>
</dbReference>
<evidence type="ECO:0000256" key="5">
    <source>
        <dbReference type="ARBA" id="ARBA00010284"/>
    </source>
</evidence>
<evidence type="ECO:0000256" key="7">
    <source>
        <dbReference type="ARBA" id="ARBA00011883"/>
    </source>
</evidence>
<keyword evidence="14" id="KW-0067">ATP-binding</keyword>
<evidence type="ECO:0000259" key="19">
    <source>
        <dbReference type="PROSITE" id="PS50980"/>
    </source>
</evidence>
<protein>
    <recommendedName>
        <fullName evidence="8">Acetyl-coenzyme A carboxylase carboxyl transferase subunits beta/alpha</fullName>
        <ecNumber evidence="7">2.1.3.15</ecNumber>
    </recommendedName>
</protein>
<evidence type="ECO:0000256" key="4">
    <source>
        <dbReference type="ARBA" id="ARBA00006276"/>
    </source>
</evidence>
<evidence type="ECO:0000256" key="11">
    <source>
        <dbReference type="ARBA" id="ARBA00022679"/>
    </source>
</evidence>
<dbReference type="EMBL" id="FRDI01000014">
    <property type="protein sequence ID" value="SHN71106.1"/>
    <property type="molecule type" value="Genomic_DNA"/>
</dbReference>
<evidence type="ECO:0000313" key="21">
    <source>
        <dbReference type="EMBL" id="SHN71106.1"/>
    </source>
</evidence>
<dbReference type="GO" id="GO:0003989">
    <property type="term" value="F:acetyl-CoA carboxylase activity"/>
    <property type="evidence" value="ECO:0007669"/>
    <property type="project" value="InterPro"/>
</dbReference>
<comment type="similarity">
    <text evidence="5">In the N-terminal section; belongs to the AccD/PCCB family.</text>
</comment>
<dbReference type="InterPro" id="IPR000438">
    <property type="entry name" value="Acetyl_CoA_COase_Trfase_b_su"/>
</dbReference>
<dbReference type="PANTHER" id="PTHR42853:SF3">
    <property type="entry name" value="ACETYL-COENZYME A CARBOXYLASE CARBOXYL TRANSFERASE SUBUNIT ALPHA, CHLOROPLASTIC"/>
    <property type="match status" value="1"/>
</dbReference>
<gene>
    <name evidence="21" type="ORF">SAMN02745728_02143</name>
</gene>
<evidence type="ECO:0000256" key="16">
    <source>
        <dbReference type="ARBA" id="ARBA00023160"/>
    </source>
</evidence>
<sequence length="756" mass="86134">MDTEKKLQHLQERLTYIKDIFANKQEEGVRLLESRLNETKERYNGLSPEQKKESLDTLEEFFVFMERKFETELTPMDKVRIVRHPQRITLRDILENVYDNYTEIGSLEDHSIDPAVLIARAYVTRKQGKKTINQAVMVIGHEKGHGEEFRNGGSAKPWGNAKALQYMKVAETENIPIHTYVFTPGAFPIEDTPGAAQQIARNLYEMSNLKTPVIAVFSEGGSGGAEAIALSDRRLMFSHGYYSVISPEGGAAIEGRLKAGERASSELIEKCAMNLNITANDNLRLGYIDSILEEPDLGARTYHYEFFRSLRREVLRATDEVYLSNRGLGLFRGMILRRRRKHIREAEDLDVCLVRWNLSTAAKERLVMKRHRKFLKMSRNATIDSRPVDRKLKSFFHELSWDIGSMFKYDIMRKQQKRISYALEEIEAEARVITEKVSSPWRKLLQSVNLKNTKQKEDEARMLTELSDWTMEEQQRGGQWSYVSPKSTEDKAVSCPNSHVYGCLDSWAPDLYGEFAGVCSYCGHHFPMEYQWYMNNVFDAGSIFEFNSELEAGNPLKFPGLDEKLAEAKKRTGLKSSCITFEARINDIKLVVALFVGTFRGGSVGAAEGEKFIRAAERARKKRMPFLAYVHGTAGIRIQEGVNGVIQMPRCTMAVRRYIDAGGLYLVVYDTHSYAGPVASFLGCSPYQFGIRSANIGFAGHGVITETTGLQIPPHYHNVFKAMDRGHIQGIWDRREARFNLQQALLTMGGKNLYYR</sequence>
<evidence type="ECO:0000256" key="10">
    <source>
        <dbReference type="ARBA" id="ARBA00022516"/>
    </source>
</evidence>
<dbReference type="STRING" id="1121455.SAMN02745728_02143"/>
<dbReference type="Gene3D" id="3.90.226.10">
    <property type="entry name" value="2-enoyl-CoA Hydratase, Chain A, domain 1"/>
    <property type="match status" value="2"/>
</dbReference>
<dbReference type="OrthoDB" id="9772975at2"/>
<comment type="function">
    <text evidence="17">Component of the acetyl coenzyme A carboxylase (ACC) complex. Biotin carboxylase (BC) catalyzes the carboxylation of biotin on its carrier protein (BCCP) and then the CO(2) group is transferred by the transcarboxylase to acetyl-CoA to form malonyl-CoA.</text>
</comment>
<keyword evidence="13" id="KW-0276">Fatty acid metabolism</keyword>
<dbReference type="PROSITE" id="PS50980">
    <property type="entry name" value="COA_CT_NTER"/>
    <property type="match status" value="1"/>
</dbReference>
<evidence type="ECO:0000256" key="17">
    <source>
        <dbReference type="ARBA" id="ARBA00025280"/>
    </source>
</evidence>
<dbReference type="RefSeq" id="WP_072697817.1">
    <property type="nucleotide sequence ID" value="NZ_FRDI01000014.1"/>
</dbReference>
<dbReference type="SUPFAM" id="SSF52096">
    <property type="entry name" value="ClpP/crotonase"/>
    <property type="match status" value="2"/>
</dbReference>
<dbReference type="Pfam" id="PF03255">
    <property type="entry name" value="ACCA"/>
    <property type="match status" value="1"/>
</dbReference>
<organism evidence="21 22">
    <name type="scientific">Desulfovibrio litoralis DSM 11393</name>
    <dbReference type="NCBI Taxonomy" id="1121455"/>
    <lineage>
        <taxon>Bacteria</taxon>
        <taxon>Pseudomonadati</taxon>
        <taxon>Thermodesulfobacteriota</taxon>
        <taxon>Desulfovibrionia</taxon>
        <taxon>Desulfovibrionales</taxon>
        <taxon>Desulfovibrionaceae</taxon>
        <taxon>Desulfovibrio</taxon>
    </lineage>
</organism>
<evidence type="ECO:0000256" key="8">
    <source>
        <dbReference type="ARBA" id="ARBA00018312"/>
    </source>
</evidence>
<dbReference type="GO" id="GO:0016743">
    <property type="term" value="F:carboxyl- or carbamoyltransferase activity"/>
    <property type="evidence" value="ECO:0007669"/>
    <property type="project" value="InterPro"/>
</dbReference>
<feature type="domain" description="CoA carboxyltransferase C-terminal" evidence="20">
    <location>
        <begin position="54"/>
        <end position="320"/>
    </location>
</feature>
<keyword evidence="11 21" id="KW-0808">Transferase</keyword>
<keyword evidence="12" id="KW-0547">Nucleotide-binding</keyword>
<dbReference type="GO" id="GO:0006633">
    <property type="term" value="P:fatty acid biosynthetic process"/>
    <property type="evidence" value="ECO:0007669"/>
    <property type="project" value="UniProtKB-KW"/>
</dbReference>
<proteinExistence type="inferred from homology"/>
<dbReference type="PRINTS" id="PR01070">
    <property type="entry name" value="ACCCTRFRASEB"/>
</dbReference>
<dbReference type="InterPro" id="IPR011762">
    <property type="entry name" value="COA_CT_N"/>
</dbReference>
<evidence type="ECO:0000256" key="9">
    <source>
        <dbReference type="ARBA" id="ARBA00022490"/>
    </source>
</evidence>
<comment type="subcellular location">
    <subcellularLocation>
        <location evidence="2">Cytoplasm</location>
    </subcellularLocation>
</comment>
<evidence type="ECO:0000256" key="18">
    <source>
        <dbReference type="ARBA" id="ARBA00049152"/>
    </source>
</evidence>
<feature type="domain" description="CoA carboxyltransferase N-terminal" evidence="19">
    <location>
        <begin position="499"/>
        <end position="756"/>
    </location>
</feature>
<dbReference type="InterPro" id="IPR001095">
    <property type="entry name" value="Acetyl_CoA_COase_a_su"/>
</dbReference>
<evidence type="ECO:0000259" key="20">
    <source>
        <dbReference type="PROSITE" id="PS50989"/>
    </source>
</evidence>
<dbReference type="InterPro" id="IPR011763">
    <property type="entry name" value="COA_CT_C"/>
</dbReference>
<comment type="catalytic activity">
    <reaction evidence="18">
        <text>N(6)-carboxybiotinyl-L-lysyl-[protein] + acetyl-CoA = N(6)-biotinyl-L-lysyl-[protein] + malonyl-CoA</text>
        <dbReference type="Rhea" id="RHEA:54728"/>
        <dbReference type="Rhea" id="RHEA-COMP:10505"/>
        <dbReference type="Rhea" id="RHEA-COMP:10506"/>
        <dbReference type="ChEBI" id="CHEBI:57288"/>
        <dbReference type="ChEBI" id="CHEBI:57384"/>
        <dbReference type="ChEBI" id="CHEBI:83144"/>
        <dbReference type="ChEBI" id="CHEBI:83145"/>
        <dbReference type="EC" id="2.1.3.15"/>
    </reaction>
</comment>
<evidence type="ECO:0000256" key="15">
    <source>
        <dbReference type="ARBA" id="ARBA00023098"/>
    </source>
</evidence>
<evidence type="ECO:0000256" key="1">
    <source>
        <dbReference type="ARBA" id="ARBA00001947"/>
    </source>
</evidence>
<evidence type="ECO:0000256" key="12">
    <source>
        <dbReference type="ARBA" id="ARBA00022741"/>
    </source>
</evidence>
<comment type="pathway">
    <text evidence="3">Lipid metabolism; malonyl-CoA biosynthesis; malonyl-CoA from acetyl-CoA: step 1/1.</text>
</comment>
<evidence type="ECO:0000256" key="13">
    <source>
        <dbReference type="ARBA" id="ARBA00022832"/>
    </source>
</evidence>